<dbReference type="Proteomes" id="UP000182658">
    <property type="component" value="Unassembled WGS sequence"/>
</dbReference>
<feature type="compositionally biased region" description="Polar residues" evidence="1">
    <location>
        <begin position="179"/>
        <end position="197"/>
    </location>
</feature>
<evidence type="ECO:0000256" key="1">
    <source>
        <dbReference type="SAM" id="MobiDB-lite"/>
    </source>
</evidence>
<evidence type="ECO:0000313" key="3">
    <source>
        <dbReference type="Proteomes" id="UP000182658"/>
    </source>
</evidence>
<feature type="region of interest" description="Disordered" evidence="1">
    <location>
        <begin position="175"/>
        <end position="209"/>
    </location>
</feature>
<evidence type="ECO:0000313" key="2">
    <source>
        <dbReference type="EMBL" id="OIW26108.1"/>
    </source>
</evidence>
<dbReference type="EMBL" id="KV875101">
    <property type="protein sequence ID" value="OIW26108.1"/>
    <property type="molecule type" value="Genomic_DNA"/>
</dbReference>
<protein>
    <submittedName>
        <fullName evidence="2">Uncharacterized protein</fullName>
    </submittedName>
</protein>
<name>A0A1J7JA76_9PEZI</name>
<organism evidence="2 3">
    <name type="scientific">Coniochaeta ligniaria NRRL 30616</name>
    <dbReference type="NCBI Taxonomy" id="1408157"/>
    <lineage>
        <taxon>Eukaryota</taxon>
        <taxon>Fungi</taxon>
        <taxon>Dikarya</taxon>
        <taxon>Ascomycota</taxon>
        <taxon>Pezizomycotina</taxon>
        <taxon>Sordariomycetes</taxon>
        <taxon>Sordariomycetidae</taxon>
        <taxon>Coniochaetales</taxon>
        <taxon>Coniochaetaceae</taxon>
        <taxon>Coniochaeta</taxon>
    </lineage>
</organism>
<proteinExistence type="predicted"/>
<dbReference type="InParanoid" id="A0A1J7JA76"/>
<dbReference type="AlphaFoldDB" id="A0A1J7JA76"/>
<sequence>MGSPQHHPSSHRDGRGQPSYHITYGSSITSLARHHWLCRRSQLYFRNTFTVRAHKAGSHARSPSSTLDTIGGCKFPSLPNWLGADLQGLQKDGWRSVVGRSEPLGPWTLRMTGLLSAHACQAPAAPRFYWPEPSQMWVKEDVHLQARVLPSTLDAFSALPVRLFRAHLPRPHIALTSARRPQSNKYSRGTSVDSKTMSPYPRQWSGELP</sequence>
<accession>A0A1J7JA76</accession>
<gene>
    <name evidence="2" type="ORF">CONLIGDRAFT_518120</name>
</gene>
<reference evidence="2 3" key="1">
    <citation type="submission" date="2016-10" db="EMBL/GenBank/DDBJ databases">
        <title>Draft genome sequence of Coniochaeta ligniaria NRRL30616, a lignocellulolytic fungus for bioabatement of inhibitors in plant biomass hydrolysates.</title>
        <authorList>
            <consortium name="DOE Joint Genome Institute"/>
            <person name="Jimenez D.J."/>
            <person name="Hector R.E."/>
            <person name="Riley R."/>
            <person name="Sun H."/>
            <person name="Grigoriev I.V."/>
            <person name="Van Elsas J.D."/>
            <person name="Nichols N.N."/>
        </authorList>
    </citation>
    <scope>NUCLEOTIDE SEQUENCE [LARGE SCALE GENOMIC DNA]</scope>
    <source>
        <strain evidence="2 3">NRRL 30616</strain>
    </source>
</reference>
<keyword evidence="3" id="KW-1185">Reference proteome</keyword>